<gene>
    <name evidence="1" type="ORF">Wenmar_01536</name>
</gene>
<protein>
    <submittedName>
        <fullName evidence="1">Uncharacterized protein</fullName>
    </submittedName>
</protein>
<dbReference type="AlphaFoldDB" id="A0A0D0PEZ9"/>
<comment type="caution">
    <text evidence="1">The sequence shown here is derived from an EMBL/GenBank/DDBJ whole genome shotgun (WGS) entry which is preliminary data.</text>
</comment>
<evidence type="ECO:0000313" key="2">
    <source>
        <dbReference type="Proteomes" id="UP000035100"/>
    </source>
</evidence>
<evidence type="ECO:0000313" key="1">
    <source>
        <dbReference type="EMBL" id="KIQ69966.1"/>
    </source>
</evidence>
<sequence length="48" mass="5480">MVMEALRDGAETVCEVRDAVHPRMPHLSKREAYERVRQCMGRAGRLAP</sequence>
<dbReference type="EMBL" id="AONG01000008">
    <property type="protein sequence ID" value="KIQ69966.1"/>
    <property type="molecule type" value="Genomic_DNA"/>
</dbReference>
<dbReference type="Proteomes" id="UP000035100">
    <property type="component" value="Unassembled WGS sequence"/>
</dbReference>
<name>A0A0D0PEZ9_9RHOB</name>
<keyword evidence="2" id="KW-1185">Reference proteome</keyword>
<proteinExistence type="predicted"/>
<accession>A0A0D0PEZ9</accession>
<organism evidence="1 2">
    <name type="scientific">Wenxinia marina DSM 24838</name>
    <dbReference type="NCBI Taxonomy" id="1123501"/>
    <lineage>
        <taxon>Bacteria</taxon>
        <taxon>Pseudomonadati</taxon>
        <taxon>Pseudomonadota</taxon>
        <taxon>Alphaproteobacteria</taxon>
        <taxon>Rhodobacterales</taxon>
        <taxon>Roseobacteraceae</taxon>
        <taxon>Wenxinia</taxon>
    </lineage>
</organism>
<reference evidence="1 2" key="1">
    <citation type="submission" date="2013-01" db="EMBL/GenBank/DDBJ databases">
        <authorList>
            <person name="Fiebig A."/>
            <person name="Goeker M."/>
            <person name="Klenk H.-P.P."/>
        </authorList>
    </citation>
    <scope>NUCLEOTIDE SEQUENCE [LARGE SCALE GENOMIC DNA]</scope>
    <source>
        <strain evidence="1 2">DSM 24838</strain>
    </source>
</reference>